<gene>
    <name evidence="6" type="ORF">K493DRAFT_314555</name>
</gene>
<keyword evidence="7" id="KW-1185">Reference proteome</keyword>
<dbReference type="PROSITE" id="PS00678">
    <property type="entry name" value="WD_REPEATS_1"/>
    <property type="match status" value="1"/>
</dbReference>
<feature type="domain" description="DUF7165" evidence="5">
    <location>
        <begin position="432"/>
        <end position="546"/>
    </location>
</feature>
<feature type="repeat" description="WD" evidence="4">
    <location>
        <begin position="566"/>
        <end position="601"/>
    </location>
</feature>
<evidence type="ECO:0000256" key="4">
    <source>
        <dbReference type="PROSITE-ProRule" id="PRU00221"/>
    </source>
</evidence>
<organism evidence="6 7">
    <name type="scientific">Basidiobolus meristosporus CBS 931.73</name>
    <dbReference type="NCBI Taxonomy" id="1314790"/>
    <lineage>
        <taxon>Eukaryota</taxon>
        <taxon>Fungi</taxon>
        <taxon>Fungi incertae sedis</taxon>
        <taxon>Zoopagomycota</taxon>
        <taxon>Entomophthoromycotina</taxon>
        <taxon>Basidiobolomycetes</taxon>
        <taxon>Basidiobolales</taxon>
        <taxon>Basidiobolaceae</taxon>
        <taxon>Basidiobolus</taxon>
    </lineage>
</organism>
<proteinExistence type="inferred from homology"/>
<dbReference type="InterPro" id="IPR020472">
    <property type="entry name" value="WD40_PAC1"/>
</dbReference>
<dbReference type="InterPro" id="IPR036322">
    <property type="entry name" value="WD40_repeat_dom_sf"/>
</dbReference>
<name>A0A1Y1YEE6_9FUNG</name>
<dbReference type="AlphaFoldDB" id="A0A1Y1YEE6"/>
<dbReference type="SMART" id="SM00320">
    <property type="entry name" value="WD40"/>
    <property type="match status" value="10"/>
</dbReference>
<dbReference type="Proteomes" id="UP000193498">
    <property type="component" value="Unassembled WGS sequence"/>
</dbReference>
<dbReference type="PROSITE" id="PS50294">
    <property type="entry name" value="WD_REPEATS_REGION"/>
    <property type="match status" value="5"/>
</dbReference>
<comment type="similarity">
    <text evidence="3">Belongs to the WD repeat AIP1 family.</text>
</comment>
<keyword evidence="1 4" id="KW-0853">WD repeat</keyword>
<dbReference type="PROSITE" id="PS50082">
    <property type="entry name" value="WD_REPEATS_2"/>
    <property type="match status" value="7"/>
</dbReference>
<dbReference type="PANTHER" id="PTHR19856:SF0">
    <property type="entry name" value="WD REPEAT-CONTAINING PROTEIN 1"/>
    <property type="match status" value="1"/>
</dbReference>
<dbReference type="InterPro" id="IPR055589">
    <property type="entry name" value="DUF7165"/>
</dbReference>
<accession>A0A1Y1YEE6</accession>
<dbReference type="Pfam" id="PF00400">
    <property type="entry name" value="WD40"/>
    <property type="match status" value="5"/>
</dbReference>
<dbReference type="OrthoDB" id="2306at2759"/>
<feature type="repeat" description="WD" evidence="4">
    <location>
        <begin position="54"/>
        <end position="95"/>
    </location>
</feature>
<dbReference type="Gene3D" id="2.130.10.10">
    <property type="entry name" value="YVTN repeat-like/Quinoprotein amine dehydrogenase"/>
    <property type="match status" value="2"/>
</dbReference>
<sequence>MSYTKKSIYAPNPAPIRGTPLQIGVDPKGENIVYANGKSIFIRNIKNPEIASEYTQHACQTTVASWSPSGYYIASGDVQGNVRIWDATQEEHVLKGEYKILNGRINAIAWDSESSRLMAVGEGKERFGHVFAIDTGSSVGEVSGHSKTINACDFRLQRPFRAVTCSDDMTVNFYHGAPYKFQSSISDHSRFVQDVKFSPNGEYFVSVGADFKIFLYDGKTAEKLAELSDTPDGHTGGIFAVSWSPDSTHIVTSSADMTAKIWDVKEKKIVNTIRFSDKPTVEDQQVANLWQGETILSISLSGDINYLDLSSPEPIRIVKGHSKAITAFARAADGTLLSGSYDGRICSWSSDGIATPFTGDAHTNQVTGITTVNDKLVSVGMDDHLRVASIPENKFSSVAVTTGVLPKGVSVTTDEVSVVVTTEGIAIVKDGKISKQLPINYLPNSVAINPDNSIVAVGDDTEKVYLYKLNGDELVEDGTLNSNRGAVFSLAFSPDGSLLAAGDSRGKIMVYNVADKQVKTSRWVFHTARVNSIAWSPDGLHAVSGSLDTNVYVWSIESPMKKIVIHGAHQVAVTGVVFVDDETIATVGHDAALKIWSLQYP</sequence>
<dbReference type="GO" id="GO:0051015">
    <property type="term" value="F:actin filament binding"/>
    <property type="evidence" value="ECO:0007669"/>
    <property type="project" value="TreeGrafter"/>
</dbReference>
<dbReference type="GO" id="GO:0030864">
    <property type="term" value="C:cortical actin cytoskeleton"/>
    <property type="evidence" value="ECO:0007669"/>
    <property type="project" value="TreeGrafter"/>
</dbReference>
<evidence type="ECO:0000259" key="5">
    <source>
        <dbReference type="Pfam" id="PF23749"/>
    </source>
</evidence>
<dbReference type="STRING" id="1314790.A0A1Y1YEE6"/>
<dbReference type="InterPro" id="IPR015943">
    <property type="entry name" value="WD40/YVTN_repeat-like_dom_sf"/>
</dbReference>
<comment type="caution">
    <text evidence="6">The sequence shown here is derived from an EMBL/GenBank/DDBJ whole genome shotgun (WGS) entry which is preliminary data.</text>
</comment>
<dbReference type="PANTHER" id="PTHR19856">
    <property type="entry name" value="WD-REPEATCONTAINING PROTEIN WDR1"/>
    <property type="match status" value="1"/>
</dbReference>
<evidence type="ECO:0000256" key="3">
    <source>
        <dbReference type="ARBA" id="ARBA00038366"/>
    </source>
</evidence>
<feature type="repeat" description="WD" evidence="4">
    <location>
        <begin position="231"/>
        <end position="272"/>
    </location>
</feature>
<feature type="repeat" description="WD" evidence="4">
    <location>
        <begin position="318"/>
        <end position="349"/>
    </location>
</feature>
<dbReference type="InterPro" id="IPR019775">
    <property type="entry name" value="WD40_repeat_CS"/>
</dbReference>
<dbReference type="SUPFAM" id="SSF50978">
    <property type="entry name" value="WD40 repeat-like"/>
    <property type="match status" value="2"/>
</dbReference>
<protein>
    <submittedName>
        <fullName evidence="6">WD40 repeat-like protein</fullName>
    </submittedName>
</protein>
<dbReference type="Pfam" id="PF23749">
    <property type="entry name" value="DUF7165"/>
    <property type="match status" value="1"/>
</dbReference>
<dbReference type="CDD" id="cd00200">
    <property type="entry name" value="WD40"/>
    <property type="match status" value="1"/>
</dbReference>
<dbReference type="FunCoup" id="A0A1Y1YEE6">
    <property type="interactions" value="394"/>
</dbReference>
<keyword evidence="2" id="KW-0677">Repeat</keyword>
<dbReference type="GO" id="GO:0030042">
    <property type="term" value="P:actin filament depolymerization"/>
    <property type="evidence" value="ECO:0007669"/>
    <property type="project" value="TreeGrafter"/>
</dbReference>
<feature type="repeat" description="WD" evidence="4">
    <location>
        <begin position="185"/>
        <end position="226"/>
    </location>
</feature>
<dbReference type="InterPro" id="IPR001680">
    <property type="entry name" value="WD40_rpt"/>
</dbReference>
<dbReference type="FunFam" id="2.130.10.10:FF:000102">
    <property type="entry name" value="Actin-interacting protein 1"/>
    <property type="match status" value="1"/>
</dbReference>
<dbReference type="EMBL" id="MCFE01000156">
    <property type="protein sequence ID" value="ORX96377.1"/>
    <property type="molecule type" value="Genomic_DNA"/>
</dbReference>
<evidence type="ECO:0000313" key="6">
    <source>
        <dbReference type="EMBL" id="ORX96377.1"/>
    </source>
</evidence>
<dbReference type="FunFam" id="2.130.10.10:FF:000167">
    <property type="entry name" value="Actin-interacting protein 1"/>
    <property type="match status" value="1"/>
</dbReference>
<dbReference type="PRINTS" id="PR00320">
    <property type="entry name" value="GPROTEINBRPT"/>
</dbReference>
<feature type="repeat" description="WD" evidence="4">
    <location>
        <begin position="480"/>
        <end position="521"/>
    </location>
</feature>
<dbReference type="InParanoid" id="A0A1Y1YEE6"/>
<feature type="repeat" description="WD" evidence="4">
    <location>
        <begin position="526"/>
        <end position="558"/>
    </location>
</feature>
<evidence type="ECO:0000256" key="2">
    <source>
        <dbReference type="ARBA" id="ARBA00022737"/>
    </source>
</evidence>
<evidence type="ECO:0000256" key="1">
    <source>
        <dbReference type="ARBA" id="ARBA00022574"/>
    </source>
</evidence>
<evidence type="ECO:0000313" key="7">
    <source>
        <dbReference type="Proteomes" id="UP000193498"/>
    </source>
</evidence>
<reference evidence="6 7" key="1">
    <citation type="submission" date="2016-07" db="EMBL/GenBank/DDBJ databases">
        <title>Pervasive Adenine N6-methylation of Active Genes in Fungi.</title>
        <authorList>
            <consortium name="DOE Joint Genome Institute"/>
            <person name="Mondo S.J."/>
            <person name="Dannebaum R.O."/>
            <person name="Kuo R.C."/>
            <person name="Labutti K."/>
            <person name="Haridas S."/>
            <person name="Kuo A."/>
            <person name="Salamov A."/>
            <person name="Ahrendt S.R."/>
            <person name="Lipzen A."/>
            <person name="Sullivan W."/>
            <person name="Andreopoulos W.B."/>
            <person name="Clum A."/>
            <person name="Lindquist E."/>
            <person name="Daum C."/>
            <person name="Ramamoorthy G.K."/>
            <person name="Gryganskyi A."/>
            <person name="Culley D."/>
            <person name="Magnuson J.K."/>
            <person name="James T.Y."/>
            <person name="O'Malley M.A."/>
            <person name="Stajich J.E."/>
            <person name="Spatafora J.W."/>
            <person name="Visel A."/>
            <person name="Grigoriev I.V."/>
        </authorList>
    </citation>
    <scope>NUCLEOTIDE SEQUENCE [LARGE SCALE GENOMIC DNA]</scope>
    <source>
        <strain evidence="6 7">CBS 931.73</strain>
    </source>
</reference>